<comment type="caution">
    <text evidence="1">The sequence shown here is derived from an EMBL/GenBank/DDBJ whole genome shotgun (WGS) entry which is preliminary data.</text>
</comment>
<evidence type="ECO:0000313" key="2">
    <source>
        <dbReference type="Proteomes" id="UP000232101"/>
    </source>
</evidence>
<evidence type="ECO:0008006" key="3">
    <source>
        <dbReference type="Google" id="ProtNLM"/>
    </source>
</evidence>
<sequence length="177" mass="20780">MFAQCIPFDDHVRGRIGGNPPKLIEEQIPDDYRFYATLVHPEKEDVMLSIIIHKNFDTLLENNIYPSIEVRVIEHKYSEIGSNTDKSILDLGINSISDYSENQGNNFLFIKVLGEPRLIQPKSYYYKELENNNYSFFLQIEEEGYIDNMDYVFMYGALYLYMHNETGEVIAGFWQYS</sequence>
<dbReference type="RefSeq" id="WP_100544840.1">
    <property type="nucleotide sequence ID" value="NZ_PHQY01000663.1"/>
</dbReference>
<accession>A0A2M9Q121</accession>
<protein>
    <recommendedName>
        <fullName evidence="3">DUF1963 domain-containing protein</fullName>
    </recommendedName>
</protein>
<dbReference type="EMBL" id="PHQY01000663">
    <property type="protein sequence ID" value="PJO41773.1"/>
    <property type="molecule type" value="Genomic_DNA"/>
</dbReference>
<dbReference type="Proteomes" id="UP000232101">
    <property type="component" value="Unassembled WGS sequence"/>
</dbReference>
<evidence type="ECO:0000313" key="1">
    <source>
        <dbReference type="EMBL" id="PJO41773.1"/>
    </source>
</evidence>
<proteinExistence type="predicted"/>
<organism evidence="1 2">
    <name type="scientific">Lysinibacillus xylanilyticus</name>
    <dbReference type="NCBI Taxonomy" id="582475"/>
    <lineage>
        <taxon>Bacteria</taxon>
        <taxon>Bacillati</taxon>
        <taxon>Bacillota</taxon>
        <taxon>Bacilli</taxon>
        <taxon>Bacillales</taxon>
        <taxon>Bacillaceae</taxon>
        <taxon>Lysinibacillus</taxon>
    </lineage>
</organism>
<reference evidence="1 2" key="1">
    <citation type="submission" date="2017-11" db="EMBL/GenBank/DDBJ databases">
        <title>Bacterial isolate from king chilli rhizosphere.</title>
        <authorList>
            <person name="Takhelmayum P."/>
            <person name="Sarangthem I."/>
        </authorList>
    </citation>
    <scope>NUCLEOTIDE SEQUENCE [LARGE SCALE GENOMIC DNA]</scope>
    <source>
        <strain evidence="2">t26</strain>
    </source>
</reference>
<name>A0A2M9Q121_9BACI</name>
<gene>
    <name evidence="1" type="ORF">CWD94_21355</name>
</gene>
<dbReference type="AlphaFoldDB" id="A0A2M9Q121"/>